<dbReference type="PANTHER" id="PTHR11895">
    <property type="entry name" value="TRANSAMIDASE"/>
    <property type="match status" value="1"/>
</dbReference>
<dbReference type="GO" id="GO:0004040">
    <property type="term" value="F:amidase activity"/>
    <property type="evidence" value="ECO:0007669"/>
    <property type="project" value="UniProtKB-EC"/>
</dbReference>
<sequence length="469" mass="50739">MQHVHAFGDDALGDSDTVGLVQRIRSGDVSPAELVDAAIARTEAVNPQLNALAYQAFDRARTEATAPRGGYFAGVPTFVKDNVNVAGMPTMQGTDAWQPHPAAADGDFARLYLGTGLIALGKTQLSEFGFSAAAEHPRLGAVRNPWNTDYTAAASSSGSAAFVAAGVVPIAHANDGGGSIRIPAACNGLVGLKPSRGRLPLDKDLRAMPVRIVYNGVVTRSVRDTAAFYAEAERIWRNTKLPPIGDVRAPGAQRLKIAVITQSIQRETSAEMRELTLKTAALLEELGHRVEYLDRPPVPESFADDFLLYWAFLATALVRGGRRMFGPTFDRSRLDNLTLGLDRHASRRLHRLPLAITRLASLRRHTARLFRSYDVVLTPTLAHETPKVGHLDPTADYQQIIDRLMDWVAFTPLQNASGDPAISLPLAESAAGLPVGMMFSAHFGQDARLLELAYELEAAKPWPTITGRG</sequence>
<organism evidence="5 6">
    <name type="scientific">Mycolicibacter sinensis (strain JDM601)</name>
    <name type="common">Mycobacterium sinense</name>
    <dbReference type="NCBI Taxonomy" id="875328"/>
    <lineage>
        <taxon>Bacteria</taxon>
        <taxon>Bacillati</taxon>
        <taxon>Actinomycetota</taxon>
        <taxon>Actinomycetes</taxon>
        <taxon>Mycobacteriales</taxon>
        <taxon>Mycobacteriaceae</taxon>
        <taxon>Mycolicibacter</taxon>
    </lineage>
</organism>
<accession>A0A1A3TL50</accession>
<evidence type="ECO:0000313" key="5">
    <source>
        <dbReference type="EMBL" id="OBK83329.1"/>
    </source>
</evidence>
<dbReference type="RefSeq" id="WP_065026456.1">
    <property type="nucleotide sequence ID" value="NZ_LZMF01000143.1"/>
</dbReference>
<dbReference type="Proteomes" id="UP000093759">
    <property type="component" value="Unassembled WGS sequence"/>
</dbReference>
<gene>
    <name evidence="5" type="ORF">A5648_12685</name>
</gene>
<comment type="similarity">
    <text evidence="2">Belongs to the amidase family.</text>
</comment>
<evidence type="ECO:0000313" key="6">
    <source>
        <dbReference type="Proteomes" id="UP000093759"/>
    </source>
</evidence>
<proteinExistence type="inferred from homology"/>
<protein>
    <recommendedName>
        <fullName evidence="3">amidase</fullName>
        <ecNumber evidence="3">3.5.1.4</ecNumber>
    </recommendedName>
</protein>
<dbReference type="InterPro" id="IPR023631">
    <property type="entry name" value="Amidase_dom"/>
</dbReference>
<evidence type="ECO:0000259" key="4">
    <source>
        <dbReference type="Pfam" id="PF01425"/>
    </source>
</evidence>
<comment type="caution">
    <text evidence="5">The sequence shown here is derived from an EMBL/GenBank/DDBJ whole genome shotgun (WGS) entry which is preliminary data.</text>
</comment>
<dbReference type="EMBL" id="LZMF01000143">
    <property type="protein sequence ID" value="OBK83329.1"/>
    <property type="molecule type" value="Genomic_DNA"/>
</dbReference>
<dbReference type="InterPro" id="IPR036928">
    <property type="entry name" value="AS_sf"/>
</dbReference>
<dbReference type="InterPro" id="IPR000120">
    <property type="entry name" value="Amidase"/>
</dbReference>
<dbReference type="SUPFAM" id="SSF75304">
    <property type="entry name" value="Amidase signature (AS) enzymes"/>
    <property type="match status" value="1"/>
</dbReference>
<reference evidence="6" key="1">
    <citation type="submission" date="2016-06" db="EMBL/GenBank/DDBJ databases">
        <authorList>
            <person name="Sutton G."/>
            <person name="Brinkac L."/>
            <person name="Sanka R."/>
            <person name="Adams M."/>
            <person name="Lau E."/>
            <person name="Garcia-Basteiro A."/>
            <person name="Lopez-Varela E."/>
            <person name="Palencia S."/>
        </authorList>
    </citation>
    <scope>NUCLEOTIDE SEQUENCE [LARGE SCALE GENOMIC DNA]</scope>
    <source>
        <strain evidence="6">1274684.2</strain>
    </source>
</reference>
<comment type="catalytic activity">
    <reaction evidence="1">
        <text>a monocarboxylic acid amide + H2O = a monocarboxylate + NH4(+)</text>
        <dbReference type="Rhea" id="RHEA:12020"/>
        <dbReference type="ChEBI" id="CHEBI:15377"/>
        <dbReference type="ChEBI" id="CHEBI:28938"/>
        <dbReference type="ChEBI" id="CHEBI:35757"/>
        <dbReference type="ChEBI" id="CHEBI:83628"/>
        <dbReference type="EC" id="3.5.1.4"/>
    </reaction>
</comment>
<evidence type="ECO:0000256" key="2">
    <source>
        <dbReference type="ARBA" id="ARBA00009199"/>
    </source>
</evidence>
<feature type="domain" description="Amidase" evidence="4">
    <location>
        <begin position="33"/>
        <end position="450"/>
    </location>
</feature>
<dbReference type="Pfam" id="PF01425">
    <property type="entry name" value="Amidase"/>
    <property type="match status" value="1"/>
</dbReference>
<dbReference type="AlphaFoldDB" id="A0A1A3TL50"/>
<evidence type="ECO:0000256" key="1">
    <source>
        <dbReference type="ARBA" id="ARBA00001311"/>
    </source>
</evidence>
<name>A0A1A3TL50_MYCSD</name>
<dbReference type="NCBIfam" id="NF005899">
    <property type="entry name" value="PRK07869.1"/>
    <property type="match status" value="1"/>
</dbReference>
<dbReference type="PANTHER" id="PTHR11895:SF7">
    <property type="entry name" value="GLUTAMYL-TRNA(GLN) AMIDOTRANSFERASE SUBUNIT A, MITOCHONDRIAL"/>
    <property type="match status" value="1"/>
</dbReference>
<dbReference type="Gene3D" id="3.90.1300.10">
    <property type="entry name" value="Amidase signature (AS) domain"/>
    <property type="match status" value="1"/>
</dbReference>
<evidence type="ECO:0000256" key="3">
    <source>
        <dbReference type="ARBA" id="ARBA00012922"/>
    </source>
</evidence>
<dbReference type="EC" id="3.5.1.4" evidence="3"/>